<proteinExistence type="predicted"/>
<protein>
    <submittedName>
        <fullName evidence="2">Endonuclease/exonuclease/phosphatase family protein</fullName>
    </submittedName>
</protein>
<accession>A0ABQ0H712</accession>
<dbReference type="EMBL" id="BAAFZP010000002">
    <property type="protein sequence ID" value="GAB1584712.1"/>
    <property type="molecule type" value="Genomic_DNA"/>
</dbReference>
<keyword evidence="2" id="KW-0540">Nuclease</keyword>
<comment type="caution">
    <text evidence="2">The sequence shown here is derived from an EMBL/GenBank/DDBJ whole genome shotgun (WGS) entry which is preliminary data.</text>
</comment>
<dbReference type="InterPro" id="IPR005135">
    <property type="entry name" value="Endo/exonuclease/phosphatase"/>
</dbReference>
<evidence type="ECO:0000259" key="1">
    <source>
        <dbReference type="Pfam" id="PF03372"/>
    </source>
</evidence>
<evidence type="ECO:0000313" key="3">
    <source>
        <dbReference type="Proteomes" id="UP001628091"/>
    </source>
</evidence>
<dbReference type="Gene3D" id="3.60.10.10">
    <property type="entry name" value="Endonuclease/exonuclease/phosphatase"/>
    <property type="match status" value="1"/>
</dbReference>
<dbReference type="Pfam" id="PF03372">
    <property type="entry name" value="Exo_endo_phos"/>
    <property type="match status" value="1"/>
</dbReference>
<reference evidence="2 3" key="1">
    <citation type="submission" date="2024-10" db="EMBL/GenBank/DDBJ databases">
        <title>Isolation, draft genome sequencing and identification of Phyllobacterium sp. NSA23, isolated from leaf soil.</title>
        <authorList>
            <person name="Akita H."/>
        </authorList>
    </citation>
    <scope>NUCLEOTIDE SEQUENCE [LARGE SCALE GENOMIC DNA]</scope>
    <source>
        <strain evidence="2 3">NSA23</strain>
    </source>
</reference>
<dbReference type="InterPro" id="IPR036691">
    <property type="entry name" value="Endo/exonu/phosph_ase_sf"/>
</dbReference>
<keyword evidence="3" id="KW-1185">Reference proteome</keyword>
<feature type="domain" description="Endonuclease/exonuclease/phosphatase" evidence="1">
    <location>
        <begin position="4"/>
        <end position="259"/>
    </location>
</feature>
<dbReference type="GO" id="GO:0004519">
    <property type="term" value="F:endonuclease activity"/>
    <property type="evidence" value="ECO:0007669"/>
    <property type="project" value="UniProtKB-KW"/>
</dbReference>
<name>A0ABQ0H712_9HYPH</name>
<evidence type="ECO:0000313" key="2">
    <source>
        <dbReference type="EMBL" id="GAB1584712.1"/>
    </source>
</evidence>
<gene>
    <name evidence="2" type="ORF">PPNSA23_46550</name>
</gene>
<dbReference type="Proteomes" id="UP001628091">
    <property type="component" value="Unassembled WGS sequence"/>
</dbReference>
<organism evidence="2 3">
    <name type="scientific">Phyllobacterium phragmitis</name>
    <dbReference type="NCBI Taxonomy" id="2670329"/>
    <lineage>
        <taxon>Bacteria</taxon>
        <taxon>Pseudomonadati</taxon>
        <taxon>Pseudomonadota</taxon>
        <taxon>Alphaproteobacteria</taxon>
        <taxon>Hyphomicrobiales</taxon>
        <taxon>Phyllobacteriaceae</taxon>
        <taxon>Phyllobacterium</taxon>
    </lineage>
</organism>
<keyword evidence="2" id="KW-0255">Endonuclease</keyword>
<dbReference type="RefSeq" id="WP_407867068.1">
    <property type="nucleotide sequence ID" value="NZ_BAAFZP010000002.1"/>
</dbReference>
<dbReference type="SUPFAM" id="SSF56219">
    <property type="entry name" value="DNase I-like"/>
    <property type="match status" value="1"/>
</dbReference>
<keyword evidence="2" id="KW-0378">Hydrolase</keyword>
<sequence>MRILSLNAWGGRLHDRLIPYLKEADPDIVCLQEVTRTPNAETDWLIYRDDNVELLQRADLFREVAGLFPAHQAFFCPAARGDLFDGERRLASEWGLATFIRRAYPIIGQAQAFVHGEFAPSGWGEHPRSRNAHVVRIFDYAAAQAITIAHMHGLRDPEGKDDTPARLAQAARFADLIDRTRGAGDQLVVCGDFNVLPPSATFKTLATLGLTDLVTTRGYTDTRTSLYEKTPRFADYMLVSANVNVRDFDVVREPEVSDHRALVLDFA</sequence>